<evidence type="ECO:0000313" key="10">
    <source>
        <dbReference type="Proteomes" id="UP000527355"/>
    </source>
</evidence>
<accession>A0A7J7SB42</accession>
<comment type="subcellular location">
    <subcellularLocation>
        <location evidence="1">Membrane</location>
        <topology evidence="1">Multi-pass membrane protein</topology>
    </subcellularLocation>
</comment>
<comment type="caution">
    <text evidence="9">The sequence shown here is derived from an EMBL/GenBank/DDBJ whole genome shotgun (WGS) entry which is preliminary data.</text>
</comment>
<gene>
    <name evidence="9" type="ORF">mMyoMyo1_003034</name>
</gene>
<sequence length="280" mass="30117">MYTSEAMGPEESASGRPGRSAPAKNQPKRSTPSVRSVHPGPKGKPAVPKKAPDQKPSEQAAPSEGEKAAIQKRAEGRTKVPPRFRDSIKRFFFSPTGALKIVRLGLLIAALTCFIISEAQESFIAITVLELFIVVLFILIYMLTLHHLLTYIHWPLLDLINSFITTVFLLVVAILTMREKERRHLFYIGGSLCLSAAIVCLVDASLVTKMVRQAMKKALGLEGETTPSPTEAAATATATAEAGEKPTQQPIPQPDKMLSPAASERPTVGPSLAKGAAATP</sequence>
<feature type="transmembrane region" description="Helical" evidence="7">
    <location>
        <begin position="184"/>
        <end position="207"/>
    </location>
</feature>
<feature type="compositionally biased region" description="Basic and acidic residues" evidence="6">
    <location>
        <begin position="64"/>
        <end position="78"/>
    </location>
</feature>
<feature type="region of interest" description="Disordered" evidence="6">
    <location>
        <begin position="1"/>
        <end position="78"/>
    </location>
</feature>
<feature type="compositionally biased region" description="Low complexity" evidence="6">
    <location>
        <begin position="222"/>
        <end position="247"/>
    </location>
</feature>
<dbReference type="PROSITE" id="PS51225">
    <property type="entry name" value="MARVEL"/>
    <property type="match status" value="1"/>
</dbReference>
<keyword evidence="10" id="KW-1185">Reference proteome</keyword>
<protein>
    <submittedName>
        <fullName evidence="9">CKLF like MARVEL transmembrane domain containing 1</fullName>
    </submittedName>
</protein>
<dbReference type="Proteomes" id="UP000527355">
    <property type="component" value="Unassembled WGS sequence"/>
</dbReference>
<dbReference type="GO" id="GO:0016020">
    <property type="term" value="C:membrane"/>
    <property type="evidence" value="ECO:0007669"/>
    <property type="project" value="UniProtKB-SubCell"/>
</dbReference>
<dbReference type="PANTHER" id="PTHR22776:SF43">
    <property type="entry name" value="CKLF-LIKE MARVEL TRANSMEMBRANE DOMAIN-CONTAINING PROTEIN 1"/>
    <property type="match status" value="1"/>
</dbReference>
<feature type="domain" description="MARVEL" evidence="8">
    <location>
        <begin position="91"/>
        <end position="212"/>
    </location>
</feature>
<feature type="region of interest" description="Disordered" evidence="6">
    <location>
        <begin position="222"/>
        <end position="280"/>
    </location>
</feature>
<dbReference type="PANTHER" id="PTHR22776">
    <property type="entry name" value="MARVEL-CONTAINING POTENTIAL LIPID RAFT-ASSOCIATED PROTEIN"/>
    <property type="match status" value="1"/>
</dbReference>
<dbReference type="EMBL" id="JABWUV010000019">
    <property type="protein sequence ID" value="KAF6285445.1"/>
    <property type="molecule type" value="Genomic_DNA"/>
</dbReference>
<evidence type="ECO:0000256" key="4">
    <source>
        <dbReference type="ARBA" id="ARBA00023136"/>
    </source>
</evidence>
<keyword evidence="4 5" id="KW-0472">Membrane</keyword>
<evidence type="ECO:0000259" key="8">
    <source>
        <dbReference type="PROSITE" id="PS51225"/>
    </source>
</evidence>
<evidence type="ECO:0000256" key="1">
    <source>
        <dbReference type="ARBA" id="ARBA00004141"/>
    </source>
</evidence>
<feature type="transmembrane region" description="Helical" evidence="7">
    <location>
        <begin position="91"/>
        <end position="117"/>
    </location>
</feature>
<keyword evidence="2 5" id="KW-0812">Transmembrane</keyword>
<dbReference type="AlphaFoldDB" id="A0A7J7SB42"/>
<evidence type="ECO:0000256" key="7">
    <source>
        <dbReference type="SAM" id="Phobius"/>
    </source>
</evidence>
<feature type="compositionally biased region" description="Low complexity" evidence="6">
    <location>
        <begin position="39"/>
        <end position="49"/>
    </location>
</feature>
<organism evidence="9 10">
    <name type="scientific">Myotis myotis</name>
    <name type="common">Greater mouse-eared bat</name>
    <name type="synonym">Vespertilio myotis</name>
    <dbReference type="NCBI Taxonomy" id="51298"/>
    <lineage>
        <taxon>Eukaryota</taxon>
        <taxon>Metazoa</taxon>
        <taxon>Chordata</taxon>
        <taxon>Craniata</taxon>
        <taxon>Vertebrata</taxon>
        <taxon>Euteleostomi</taxon>
        <taxon>Mammalia</taxon>
        <taxon>Eutheria</taxon>
        <taxon>Laurasiatheria</taxon>
        <taxon>Chiroptera</taxon>
        <taxon>Yangochiroptera</taxon>
        <taxon>Vespertilionidae</taxon>
        <taxon>Myotis</taxon>
    </lineage>
</organism>
<dbReference type="VEuPathDB" id="HostDB:LOC118674769"/>
<reference evidence="9 10" key="1">
    <citation type="journal article" date="2020" name="Nature">
        <title>Six reference-quality genomes reveal evolution of bat adaptations.</title>
        <authorList>
            <person name="Jebb D."/>
            <person name="Huang Z."/>
            <person name="Pippel M."/>
            <person name="Hughes G.M."/>
            <person name="Lavrichenko K."/>
            <person name="Devanna P."/>
            <person name="Winkler S."/>
            <person name="Jermiin L.S."/>
            <person name="Skirmuntt E.C."/>
            <person name="Katzourakis A."/>
            <person name="Burkitt-Gray L."/>
            <person name="Ray D.A."/>
            <person name="Sullivan K.A.M."/>
            <person name="Roscito J.G."/>
            <person name="Kirilenko B.M."/>
            <person name="Davalos L.M."/>
            <person name="Corthals A.P."/>
            <person name="Power M.L."/>
            <person name="Jones G."/>
            <person name="Ransome R.D."/>
            <person name="Dechmann D.K.N."/>
            <person name="Locatelli A.G."/>
            <person name="Puechmaille S.J."/>
            <person name="Fedrigo O."/>
            <person name="Jarvis E.D."/>
            <person name="Hiller M."/>
            <person name="Vernes S.C."/>
            <person name="Myers E.W."/>
            <person name="Teeling E.C."/>
        </authorList>
    </citation>
    <scope>NUCLEOTIDE SEQUENCE [LARGE SCALE GENOMIC DNA]</scope>
    <source>
        <strain evidence="9">MMyoMyo1</strain>
        <tissue evidence="9">Flight muscle</tissue>
    </source>
</reference>
<dbReference type="InterPro" id="IPR050578">
    <property type="entry name" value="MARVEL-CKLF_proteins"/>
</dbReference>
<name>A0A7J7SB42_MYOMY</name>
<evidence type="ECO:0000256" key="6">
    <source>
        <dbReference type="SAM" id="MobiDB-lite"/>
    </source>
</evidence>
<proteinExistence type="predicted"/>
<dbReference type="InterPro" id="IPR008253">
    <property type="entry name" value="Marvel"/>
</dbReference>
<evidence type="ECO:0000256" key="5">
    <source>
        <dbReference type="PROSITE-ProRule" id="PRU00581"/>
    </source>
</evidence>
<evidence type="ECO:0000256" key="3">
    <source>
        <dbReference type="ARBA" id="ARBA00022989"/>
    </source>
</evidence>
<keyword evidence="3 7" id="KW-1133">Transmembrane helix</keyword>
<feature type="transmembrane region" description="Helical" evidence="7">
    <location>
        <begin position="156"/>
        <end position="178"/>
    </location>
</feature>
<dbReference type="OrthoDB" id="5976667at2759"/>
<evidence type="ECO:0000313" key="9">
    <source>
        <dbReference type="EMBL" id="KAF6285445.1"/>
    </source>
</evidence>
<evidence type="ECO:0000256" key="2">
    <source>
        <dbReference type="ARBA" id="ARBA00022692"/>
    </source>
</evidence>
<feature type="transmembrane region" description="Helical" evidence="7">
    <location>
        <begin position="123"/>
        <end position="144"/>
    </location>
</feature>